<dbReference type="InterPro" id="IPR003593">
    <property type="entry name" value="AAA+_ATPase"/>
</dbReference>
<dbReference type="Proteomes" id="UP000049855">
    <property type="component" value="Unassembled WGS sequence"/>
</dbReference>
<dbReference type="Pfam" id="PF00005">
    <property type="entry name" value="ABC_tran"/>
    <property type="match status" value="1"/>
</dbReference>
<name>A0A0U1KS95_9FIRM</name>
<dbReference type="SMART" id="SM00382">
    <property type="entry name" value="AAA"/>
    <property type="match status" value="1"/>
</dbReference>
<protein>
    <submittedName>
        <fullName evidence="6">Oligopeptide transport ATP-binding protein OppF (TC 3.A.1.5.1)</fullName>
    </submittedName>
</protein>
<dbReference type="PROSITE" id="PS50893">
    <property type="entry name" value="ABC_TRANSPORTER_2"/>
    <property type="match status" value="1"/>
</dbReference>
<organism evidence="6 7">
    <name type="scientific">Sporomusa ovata</name>
    <dbReference type="NCBI Taxonomy" id="2378"/>
    <lineage>
        <taxon>Bacteria</taxon>
        <taxon>Bacillati</taxon>
        <taxon>Bacillota</taxon>
        <taxon>Negativicutes</taxon>
        <taxon>Selenomonadales</taxon>
        <taxon>Sporomusaceae</taxon>
        <taxon>Sporomusa</taxon>
    </lineage>
</organism>
<keyword evidence="7" id="KW-1185">Reference proteome</keyword>
<sequence>MGDILIQSKKLKKYFFDTGGWLSKQKNIVKAVDDVDLEIVQHETLALVGESGCGKSTLARLLINLLSPTDGEVLYKGENIFTLRAEAANQFKKQVQFIFQDPYACLNPRLKVVDIIGEPLTTHKLAVGKNKEIKVEHLMKLVGLRQEFMNRYPHQFSGGQRQRIGIARALALNPELLICDEPVSALDVSIQSQILNLLKDLQAQFGLTYFFISHNLSVVRYMADRVCVMFLGKVVELGNCEEIFEQPLHPYTSFLMNAAPVPNPKLRNRKRLLLEGEVPSPMNPPPGCRFHTRCPYVQEICRVEEPKLADYGGRKCACHFSLT</sequence>
<dbReference type="NCBIfam" id="TIGR01727">
    <property type="entry name" value="oligo_HPY"/>
    <property type="match status" value="1"/>
</dbReference>
<dbReference type="SUPFAM" id="SSF52540">
    <property type="entry name" value="P-loop containing nucleoside triphosphate hydrolases"/>
    <property type="match status" value="1"/>
</dbReference>
<dbReference type="PANTHER" id="PTHR43776">
    <property type="entry name" value="TRANSPORT ATP-BINDING PROTEIN"/>
    <property type="match status" value="1"/>
</dbReference>
<accession>A0A0U1KS95</accession>
<dbReference type="CDD" id="cd03257">
    <property type="entry name" value="ABC_NikE_OppD_transporters"/>
    <property type="match status" value="1"/>
</dbReference>
<dbReference type="InterPro" id="IPR013563">
    <property type="entry name" value="Oligopep_ABC_C"/>
</dbReference>
<keyword evidence="2" id="KW-0813">Transport</keyword>
<dbReference type="FunFam" id="3.40.50.300:FF:000016">
    <property type="entry name" value="Oligopeptide ABC transporter ATP-binding component"/>
    <property type="match status" value="1"/>
</dbReference>
<dbReference type="InterPro" id="IPR050319">
    <property type="entry name" value="ABC_transp_ATP-bind"/>
</dbReference>
<dbReference type="EMBL" id="CTRP01000003">
    <property type="protein sequence ID" value="CQR70281.1"/>
    <property type="molecule type" value="Genomic_DNA"/>
</dbReference>
<dbReference type="GO" id="GO:0015833">
    <property type="term" value="P:peptide transport"/>
    <property type="evidence" value="ECO:0007669"/>
    <property type="project" value="InterPro"/>
</dbReference>
<evidence type="ECO:0000256" key="1">
    <source>
        <dbReference type="ARBA" id="ARBA00005417"/>
    </source>
</evidence>
<dbReference type="GO" id="GO:0055085">
    <property type="term" value="P:transmembrane transport"/>
    <property type="evidence" value="ECO:0007669"/>
    <property type="project" value="UniProtKB-ARBA"/>
</dbReference>
<feature type="domain" description="ABC transporter" evidence="5">
    <location>
        <begin position="6"/>
        <end position="256"/>
    </location>
</feature>
<evidence type="ECO:0000256" key="3">
    <source>
        <dbReference type="ARBA" id="ARBA00022741"/>
    </source>
</evidence>
<dbReference type="PANTHER" id="PTHR43776:SF7">
    <property type="entry name" value="D,D-DIPEPTIDE TRANSPORT ATP-BINDING PROTEIN DDPF-RELATED"/>
    <property type="match status" value="1"/>
</dbReference>
<keyword evidence="3" id="KW-0547">Nucleotide-binding</keyword>
<dbReference type="GO" id="GO:0005524">
    <property type="term" value="F:ATP binding"/>
    <property type="evidence" value="ECO:0007669"/>
    <property type="project" value="UniProtKB-KW"/>
</dbReference>
<dbReference type="Pfam" id="PF08352">
    <property type="entry name" value="oligo_HPY"/>
    <property type="match status" value="1"/>
</dbReference>
<dbReference type="RefSeq" id="WP_021169020.1">
    <property type="nucleotide sequence ID" value="NZ_CTRP01000003.1"/>
</dbReference>
<proteinExistence type="inferred from homology"/>
<gene>
    <name evidence="6" type="ORF">SpAn4DRAFT_1250</name>
</gene>
<dbReference type="Gene3D" id="3.40.50.300">
    <property type="entry name" value="P-loop containing nucleotide triphosphate hydrolases"/>
    <property type="match status" value="1"/>
</dbReference>
<evidence type="ECO:0000256" key="2">
    <source>
        <dbReference type="ARBA" id="ARBA00022448"/>
    </source>
</evidence>
<dbReference type="GO" id="GO:0016887">
    <property type="term" value="F:ATP hydrolysis activity"/>
    <property type="evidence" value="ECO:0007669"/>
    <property type="project" value="InterPro"/>
</dbReference>
<dbReference type="NCBIfam" id="NF008453">
    <property type="entry name" value="PRK11308.1"/>
    <property type="match status" value="1"/>
</dbReference>
<keyword evidence="4 6" id="KW-0067">ATP-binding</keyword>
<reference evidence="7" key="1">
    <citation type="submission" date="2015-03" db="EMBL/GenBank/DDBJ databases">
        <authorList>
            <person name="Nijsse Bart"/>
        </authorList>
    </citation>
    <scope>NUCLEOTIDE SEQUENCE [LARGE SCALE GENOMIC DNA]</scope>
</reference>
<dbReference type="InterPro" id="IPR027417">
    <property type="entry name" value="P-loop_NTPase"/>
</dbReference>
<evidence type="ECO:0000313" key="6">
    <source>
        <dbReference type="EMBL" id="CQR70281.1"/>
    </source>
</evidence>
<evidence type="ECO:0000256" key="4">
    <source>
        <dbReference type="ARBA" id="ARBA00022840"/>
    </source>
</evidence>
<evidence type="ECO:0000259" key="5">
    <source>
        <dbReference type="PROSITE" id="PS50893"/>
    </source>
</evidence>
<evidence type="ECO:0000313" key="7">
    <source>
        <dbReference type="Proteomes" id="UP000049855"/>
    </source>
</evidence>
<dbReference type="InterPro" id="IPR017871">
    <property type="entry name" value="ABC_transporter-like_CS"/>
</dbReference>
<dbReference type="InterPro" id="IPR003439">
    <property type="entry name" value="ABC_transporter-like_ATP-bd"/>
</dbReference>
<dbReference type="AlphaFoldDB" id="A0A0U1KS95"/>
<comment type="similarity">
    <text evidence="1">Belongs to the ABC transporter superfamily.</text>
</comment>
<dbReference type="PROSITE" id="PS00211">
    <property type="entry name" value="ABC_TRANSPORTER_1"/>
    <property type="match status" value="1"/>
</dbReference>